<organism evidence="3 4">
    <name type="scientific">Gemmatirosa kalamazoonensis</name>
    <dbReference type="NCBI Taxonomy" id="861299"/>
    <lineage>
        <taxon>Bacteria</taxon>
        <taxon>Pseudomonadati</taxon>
        <taxon>Gemmatimonadota</taxon>
        <taxon>Gemmatimonadia</taxon>
        <taxon>Gemmatimonadales</taxon>
        <taxon>Gemmatimonadaceae</taxon>
        <taxon>Gemmatirosa</taxon>
    </lineage>
</organism>
<evidence type="ECO:0000259" key="2">
    <source>
        <dbReference type="PROSITE" id="PS50966"/>
    </source>
</evidence>
<dbReference type="KEGG" id="gba:J421_0434"/>
<dbReference type="EMBL" id="CP007128">
    <property type="protein sequence ID" value="AHG87971.1"/>
    <property type="molecule type" value="Genomic_DNA"/>
</dbReference>
<keyword evidence="4" id="KW-1185">Reference proteome</keyword>
<evidence type="ECO:0000313" key="3">
    <source>
        <dbReference type="EMBL" id="AHG87971.1"/>
    </source>
</evidence>
<accession>W0RB05</accession>
<dbReference type="PROSITE" id="PS50966">
    <property type="entry name" value="ZF_SWIM"/>
    <property type="match status" value="1"/>
</dbReference>
<keyword evidence="1" id="KW-0863">Zinc-finger</keyword>
<reference evidence="3 4" key="1">
    <citation type="journal article" date="2014" name="Genome Announc.">
        <title>Genome Sequence and Methylome of Soil Bacterium Gemmatirosa kalamazoonensis KBS708T, a Member of the Rarely Cultivated Gemmatimonadetes Phylum.</title>
        <authorList>
            <person name="Debruyn J.M."/>
            <person name="Radosevich M."/>
            <person name="Wommack K.E."/>
            <person name="Polson S.W."/>
            <person name="Hauser L.J."/>
            <person name="Fawaz M.N."/>
            <person name="Korlach J."/>
            <person name="Tsai Y.C."/>
        </authorList>
    </citation>
    <scope>NUCLEOTIDE SEQUENCE [LARGE SCALE GENOMIC DNA]</scope>
    <source>
        <strain evidence="3 4">KBS708</strain>
    </source>
</reference>
<dbReference type="Proteomes" id="UP000019151">
    <property type="component" value="Chromosome"/>
</dbReference>
<dbReference type="HOGENOM" id="CLU_2081425_0_0_0"/>
<dbReference type="InterPro" id="IPR007527">
    <property type="entry name" value="Znf_SWIM"/>
</dbReference>
<dbReference type="GO" id="GO:0008270">
    <property type="term" value="F:zinc ion binding"/>
    <property type="evidence" value="ECO:0007669"/>
    <property type="project" value="UniProtKB-KW"/>
</dbReference>
<dbReference type="InParanoid" id="W0RB05"/>
<sequence length="117" mass="12931">MAQVFSSIPSTVGVLIDFDALGGIDLDRLERSLDLRAERVGQGRYRVFGGSSEHWVDLHDGTHPRCDCGDHLWREQICKHILAALLREGDERVVRALAALAGKWRALAPSATRKQAA</sequence>
<evidence type="ECO:0000313" key="4">
    <source>
        <dbReference type="Proteomes" id="UP000019151"/>
    </source>
</evidence>
<keyword evidence="1" id="KW-0862">Zinc</keyword>
<name>W0RB05_9BACT</name>
<evidence type="ECO:0000256" key="1">
    <source>
        <dbReference type="PROSITE-ProRule" id="PRU00325"/>
    </source>
</evidence>
<protein>
    <recommendedName>
        <fullName evidence="2">SWIM-type domain-containing protein</fullName>
    </recommendedName>
</protein>
<dbReference type="AlphaFoldDB" id="W0RB05"/>
<proteinExistence type="predicted"/>
<dbReference type="STRING" id="861299.J421_0434"/>
<gene>
    <name evidence="3" type="ORF">J421_0434</name>
</gene>
<dbReference type="Pfam" id="PF04434">
    <property type="entry name" value="SWIM"/>
    <property type="match status" value="1"/>
</dbReference>
<feature type="domain" description="SWIM-type" evidence="2">
    <location>
        <begin position="45"/>
        <end position="89"/>
    </location>
</feature>
<keyword evidence="1" id="KW-0479">Metal-binding</keyword>
<dbReference type="RefSeq" id="WP_148306111.1">
    <property type="nucleotide sequence ID" value="NZ_CP007128.1"/>
</dbReference>